<dbReference type="EMBL" id="BAABAF010000001">
    <property type="protein sequence ID" value="GAA3753630.1"/>
    <property type="molecule type" value="Genomic_DNA"/>
</dbReference>
<gene>
    <name evidence="1" type="ORF">GCM10022240_03230</name>
</gene>
<dbReference type="Proteomes" id="UP001500540">
    <property type="component" value="Unassembled WGS sequence"/>
</dbReference>
<dbReference type="CDD" id="cd04301">
    <property type="entry name" value="NAT_SF"/>
    <property type="match status" value="1"/>
</dbReference>
<organism evidence="1 2">
    <name type="scientific">Microbacterium kribbense</name>
    <dbReference type="NCBI Taxonomy" id="433645"/>
    <lineage>
        <taxon>Bacteria</taxon>
        <taxon>Bacillati</taxon>
        <taxon>Actinomycetota</taxon>
        <taxon>Actinomycetes</taxon>
        <taxon>Micrococcales</taxon>
        <taxon>Microbacteriaceae</taxon>
        <taxon>Microbacterium</taxon>
    </lineage>
</organism>
<comment type="caution">
    <text evidence="1">The sequence shown here is derived from an EMBL/GenBank/DDBJ whole genome shotgun (WGS) entry which is preliminary data.</text>
</comment>
<protein>
    <submittedName>
        <fullName evidence="1">N-acetyltransferase</fullName>
    </submittedName>
</protein>
<dbReference type="Gene3D" id="3.40.630.30">
    <property type="match status" value="1"/>
</dbReference>
<reference evidence="2" key="1">
    <citation type="journal article" date="2019" name="Int. J. Syst. Evol. Microbiol.">
        <title>The Global Catalogue of Microorganisms (GCM) 10K type strain sequencing project: providing services to taxonomists for standard genome sequencing and annotation.</title>
        <authorList>
            <consortium name="The Broad Institute Genomics Platform"/>
            <consortium name="The Broad Institute Genome Sequencing Center for Infectious Disease"/>
            <person name="Wu L."/>
            <person name="Ma J."/>
        </authorList>
    </citation>
    <scope>NUCLEOTIDE SEQUENCE [LARGE SCALE GENOMIC DNA]</scope>
    <source>
        <strain evidence="2">JCM 16950</strain>
    </source>
</reference>
<keyword evidence="2" id="KW-1185">Reference proteome</keyword>
<dbReference type="SUPFAM" id="SSF55729">
    <property type="entry name" value="Acyl-CoA N-acyltransferases (Nat)"/>
    <property type="match status" value="1"/>
</dbReference>
<sequence length="297" mass="32581">MPGPGRWRAERDDIALRFRPLTERDLADAPGWLGEIDLRADRWRDESTRSVVAQGEDGAILAAGIVWTSHAHDDRYWADVVVDPARRRARIGTAMFRHLSGLRARDLPFMTRGYVDDPRLAFAFALGARTIQVVPPARIELVRRTALRPLPGIAPGTEVPMSAIEDANASFYQWIHASWSPVSPEFVAAVNAGLKDDLDLASTAVAVDGQGRPRAVALVYGDTDPPVVCAETVRPDEPDGERLVEGCLRAALDALAERGLAEVEFDGHVTDPHLLPNWAKLAPSGRWFLLVEVPPAR</sequence>
<accession>A0ABP7G4L2</accession>
<evidence type="ECO:0000313" key="2">
    <source>
        <dbReference type="Proteomes" id="UP001500540"/>
    </source>
</evidence>
<dbReference type="InterPro" id="IPR016181">
    <property type="entry name" value="Acyl_CoA_acyltransferase"/>
</dbReference>
<evidence type="ECO:0000313" key="1">
    <source>
        <dbReference type="EMBL" id="GAA3753630.1"/>
    </source>
</evidence>
<name>A0ABP7G4L2_9MICO</name>
<proteinExistence type="predicted"/>